<dbReference type="Proteomes" id="UP000528457">
    <property type="component" value="Unassembled WGS sequence"/>
</dbReference>
<evidence type="ECO:0000256" key="2">
    <source>
        <dbReference type="SAM" id="Phobius"/>
    </source>
</evidence>
<dbReference type="EMBL" id="JACHHT010000007">
    <property type="protein sequence ID" value="MBB6523897.1"/>
    <property type="molecule type" value="Genomic_DNA"/>
</dbReference>
<feature type="compositionally biased region" description="Low complexity" evidence="1">
    <location>
        <begin position="10"/>
        <end position="59"/>
    </location>
</feature>
<keyword evidence="2" id="KW-0812">Transmembrane</keyword>
<feature type="region of interest" description="Disordered" evidence="1">
    <location>
        <begin position="93"/>
        <end position="128"/>
    </location>
</feature>
<evidence type="ECO:0000313" key="3">
    <source>
        <dbReference type="EMBL" id="MBB6523897.1"/>
    </source>
</evidence>
<keyword evidence="2" id="KW-1133">Transmembrane helix</keyword>
<evidence type="ECO:0000313" key="4">
    <source>
        <dbReference type="Proteomes" id="UP000528457"/>
    </source>
</evidence>
<feature type="compositionally biased region" description="Low complexity" evidence="1">
    <location>
        <begin position="94"/>
        <end position="103"/>
    </location>
</feature>
<accession>A0A7X0JX91</accession>
<feature type="region of interest" description="Disordered" evidence="1">
    <location>
        <begin position="1"/>
        <end position="81"/>
    </location>
</feature>
<comment type="caution">
    <text evidence="3">The sequence shown here is derived from an EMBL/GenBank/DDBJ whole genome shotgun (WGS) entry which is preliminary data.</text>
</comment>
<protein>
    <submittedName>
        <fullName evidence="3">Uncharacterized protein</fullName>
    </submittedName>
</protein>
<dbReference type="AlphaFoldDB" id="A0A7X0JX91"/>
<gene>
    <name evidence="3" type="ORF">HNR48_004215</name>
</gene>
<feature type="transmembrane region" description="Helical" evidence="2">
    <location>
        <begin position="272"/>
        <end position="293"/>
    </location>
</feature>
<sequence length="299" mass="30402">MATCPTDPDSSSSTSGSSTSSSSTSSSGSTTSGSSTTSSSSGSSSGTPPTSSTTSSSGGCPNDADCDGDPDNTDPFPNDADCSSSRFHQFKCPGSAGSSSGSGDSSGGDSSGGDSSGGAGGGGESCEQAPKCGDGDPIMCGIQLQTWKTRCQGEGAKGGKCDSEAPPECVGGTVQCEMLIQQHTLLCGEEVKLSDFEKAFKAEELDDDEKLEENFLGKERTKEADQDINQVFNGLVPATIGGRALSDQCFPVSPISYKGASISIDVKHVCTLLEVISMLLYLAAYVTAFHILFRALTEG</sequence>
<evidence type="ECO:0000256" key="1">
    <source>
        <dbReference type="SAM" id="MobiDB-lite"/>
    </source>
</evidence>
<keyword evidence="4" id="KW-1185">Reference proteome</keyword>
<dbReference type="RefSeq" id="WP_166844028.1">
    <property type="nucleotide sequence ID" value="NZ_JAAONY010000006.1"/>
</dbReference>
<dbReference type="InParanoid" id="A0A7X0JX91"/>
<reference evidence="3 4" key="1">
    <citation type="submission" date="2020-08" db="EMBL/GenBank/DDBJ databases">
        <title>Genomic Encyclopedia of Type Strains, Phase IV (KMG-IV): sequencing the most valuable type-strain genomes for metagenomic binning, comparative biology and taxonomic classification.</title>
        <authorList>
            <person name="Goeker M."/>
        </authorList>
    </citation>
    <scope>NUCLEOTIDE SEQUENCE [LARGE SCALE GENOMIC DNA]</scope>
    <source>
        <strain evidence="3 4">DSM 22368</strain>
    </source>
</reference>
<name>A0A7X0JX91_9GAMM</name>
<feature type="compositionally biased region" description="Gly residues" evidence="1">
    <location>
        <begin position="104"/>
        <end position="124"/>
    </location>
</feature>
<keyword evidence="2" id="KW-0472">Membrane</keyword>
<proteinExistence type="predicted"/>
<organism evidence="3 4">
    <name type="scientific">Pseudoteredinibacter isoporae</name>
    <dbReference type="NCBI Taxonomy" id="570281"/>
    <lineage>
        <taxon>Bacteria</taxon>
        <taxon>Pseudomonadati</taxon>
        <taxon>Pseudomonadota</taxon>
        <taxon>Gammaproteobacteria</taxon>
        <taxon>Cellvibrionales</taxon>
        <taxon>Cellvibrionaceae</taxon>
        <taxon>Pseudoteredinibacter</taxon>
    </lineage>
</organism>